<protein>
    <submittedName>
        <fullName evidence="9">Membrane protein DedA with SNARE-associated domain</fullName>
    </submittedName>
</protein>
<comment type="subcellular location">
    <subcellularLocation>
        <location evidence="1">Cell membrane</location>
        <topology evidence="1">Multi-pass membrane protein</topology>
    </subcellularLocation>
</comment>
<keyword evidence="5 7" id="KW-1133">Transmembrane helix</keyword>
<dbReference type="PANTHER" id="PTHR42709:SF6">
    <property type="entry name" value="UNDECAPRENYL PHOSPHATE TRANSPORTER A"/>
    <property type="match status" value="1"/>
</dbReference>
<evidence type="ECO:0000256" key="6">
    <source>
        <dbReference type="ARBA" id="ARBA00023136"/>
    </source>
</evidence>
<feature type="transmembrane region" description="Helical" evidence="7">
    <location>
        <begin position="124"/>
        <end position="144"/>
    </location>
</feature>
<keyword evidence="10" id="KW-1185">Reference proteome</keyword>
<evidence type="ECO:0000259" key="8">
    <source>
        <dbReference type="Pfam" id="PF09335"/>
    </source>
</evidence>
<evidence type="ECO:0000256" key="2">
    <source>
        <dbReference type="ARBA" id="ARBA00010792"/>
    </source>
</evidence>
<feature type="transmembrane region" description="Helical" evidence="7">
    <location>
        <begin position="36"/>
        <end position="57"/>
    </location>
</feature>
<dbReference type="PANTHER" id="PTHR42709">
    <property type="entry name" value="ALKALINE PHOSPHATASE LIKE PROTEIN"/>
    <property type="match status" value="1"/>
</dbReference>
<evidence type="ECO:0000256" key="1">
    <source>
        <dbReference type="ARBA" id="ARBA00004651"/>
    </source>
</evidence>
<gene>
    <name evidence="9" type="ORF">DFJ66_4584</name>
</gene>
<dbReference type="InterPro" id="IPR051311">
    <property type="entry name" value="DedA_domain"/>
</dbReference>
<keyword evidence="4 7" id="KW-0812">Transmembrane</keyword>
<reference evidence="9 10" key="1">
    <citation type="submission" date="2018-10" db="EMBL/GenBank/DDBJ databases">
        <title>Sequencing the genomes of 1000 actinobacteria strains.</title>
        <authorList>
            <person name="Klenk H.-P."/>
        </authorList>
    </citation>
    <scope>NUCLEOTIDE SEQUENCE [LARGE SCALE GENOMIC DNA]</scope>
    <source>
        <strain evidence="9 10">DSM 43911</strain>
    </source>
</reference>
<organism evidence="9 10">
    <name type="scientific">Saccharothrix variisporea</name>
    <dbReference type="NCBI Taxonomy" id="543527"/>
    <lineage>
        <taxon>Bacteria</taxon>
        <taxon>Bacillati</taxon>
        <taxon>Actinomycetota</taxon>
        <taxon>Actinomycetes</taxon>
        <taxon>Pseudonocardiales</taxon>
        <taxon>Pseudonocardiaceae</taxon>
        <taxon>Saccharothrix</taxon>
    </lineage>
</organism>
<comment type="caution">
    <text evidence="9">The sequence shown here is derived from an EMBL/GenBank/DDBJ whole genome shotgun (WGS) entry which is preliminary data.</text>
</comment>
<dbReference type="EMBL" id="RBXR01000001">
    <property type="protein sequence ID" value="RKT71301.1"/>
    <property type="molecule type" value="Genomic_DNA"/>
</dbReference>
<dbReference type="Proteomes" id="UP000272729">
    <property type="component" value="Unassembled WGS sequence"/>
</dbReference>
<sequence length="189" mass="19236">MTALVVLFVVAAVPLAPTEAVLIGCGVLAASGELPLAGVIAVAALGCFTADLVNYSLGRSAGMRALRRFGRRPGSRAVVAWTAARLAERGEPILVAVRWVPGGGLVGALLAGSLRWPSRRFAPVALAGATLWSGYTALIGYFGGQVVTDPLLAVALSWGTAMLISVPVGMAVKSAQRRVVDTAAETAAA</sequence>
<name>A0A495X9Z2_9PSEU</name>
<evidence type="ECO:0000313" key="10">
    <source>
        <dbReference type="Proteomes" id="UP000272729"/>
    </source>
</evidence>
<keyword evidence="3" id="KW-1003">Cell membrane</keyword>
<proteinExistence type="inferred from homology"/>
<feature type="transmembrane region" description="Helical" evidence="7">
    <location>
        <begin position="150"/>
        <end position="172"/>
    </location>
</feature>
<dbReference type="InterPro" id="IPR032816">
    <property type="entry name" value="VTT_dom"/>
</dbReference>
<dbReference type="GO" id="GO:0005886">
    <property type="term" value="C:plasma membrane"/>
    <property type="evidence" value="ECO:0007669"/>
    <property type="project" value="UniProtKB-SubCell"/>
</dbReference>
<evidence type="ECO:0000256" key="7">
    <source>
        <dbReference type="SAM" id="Phobius"/>
    </source>
</evidence>
<dbReference type="AlphaFoldDB" id="A0A495X9Z2"/>
<dbReference type="RefSeq" id="WP_121223644.1">
    <property type="nucleotide sequence ID" value="NZ_JBIUBA010000001.1"/>
</dbReference>
<accession>A0A495X9Z2</accession>
<keyword evidence="6 7" id="KW-0472">Membrane</keyword>
<evidence type="ECO:0000313" key="9">
    <source>
        <dbReference type="EMBL" id="RKT71301.1"/>
    </source>
</evidence>
<feature type="domain" description="VTT" evidence="8">
    <location>
        <begin position="17"/>
        <end position="141"/>
    </location>
</feature>
<evidence type="ECO:0000256" key="5">
    <source>
        <dbReference type="ARBA" id="ARBA00022989"/>
    </source>
</evidence>
<dbReference type="OrthoDB" id="3693767at2"/>
<evidence type="ECO:0000256" key="3">
    <source>
        <dbReference type="ARBA" id="ARBA00022475"/>
    </source>
</evidence>
<dbReference type="Pfam" id="PF09335">
    <property type="entry name" value="VTT_dom"/>
    <property type="match status" value="1"/>
</dbReference>
<comment type="similarity">
    <text evidence="2">Belongs to the DedA family.</text>
</comment>
<evidence type="ECO:0000256" key="4">
    <source>
        <dbReference type="ARBA" id="ARBA00022692"/>
    </source>
</evidence>